<reference evidence="3" key="1">
    <citation type="journal article" date="2019" name="Int. J. Syst. Evol. Microbiol.">
        <title>The Global Catalogue of Microorganisms (GCM) 10K type strain sequencing project: providing services to taxonomists for standard genome sequencing and annotation.</title>
        <authorList>
            <consortium name="The Broad Institute Genomics Platform"/>
            <consortium name="The Broad Institute Genome Sequencing Center for Infectious Disease"/>
            <person name="Wu L."/>
            <person name="Ma J."/>
        </authorList>
    </citation>
    <scope>NUCLEOTIDE SEQUENCE [LARGE SCALE GENOMIC DNA]</scope>
    <source>
        <strain evidence="3">JCM 17388</strain>
    </source>
</reference>
<dbReference type="RefSeq" id="WP_344920301.1">
    <property type="nucleotide sequence ID" value="NZ_BAABAQ010000009.1"/>
</dbReference>
<feature type="compositionally biased region" description="Basic and acidic residues" evidence="1">
    <location>
        <begin position="57"/>
        <end position="83"/>
    </location>
</feature>
<gene>
    <name evidence="2" type="ORF">GCM10022252_48380</name>
</gene>
<feature type="region of interest" description="Disordered" evidence="1">
    <location>
        <begin position="53"/>
        <end position="83"/>
    </location>
</feature>
<name>A0ABP8B4Y0_9ACTN</name>
<organism evidence="2 3">
    <name type="scientific">Streptosporangium oxazolinicum</name>
    <dbReference type="NCBI Taxonomy" id="909287"/>
    <lineage>
        <taxon>Bacteria</taxon>
        <taxon>Bacillati</taxon>
        <taxon>Actinomycetota</taxon>
        <taxon>Actinomycetes</taxon>
        <taxon>Streptosporangiales</taxon>
        <taxon>Streptosporangiaceae</taxon>
        <taxon>Streptosporangium</taxon>
    </lineage>
</organism>
<evidence type="ECO:0000313" key="3">
    <source>
        <dbReference type="Proteomes" id="UP001501251"/>
    </source>
</evidence>
<proteinExistence type="predicted"/>
<dbReference type="Proteomes" id="UP001501251">
    <property type="component" value="Unassembled WGS sequence"/>
</dbReference>
<protein>
    <submittedName>
        <fullName evidence="2">Uncharacterized protein</fullName>
    </submittedName>
</protein>
<evidence type="ECO:0000256" key="1">
    <source>
        <dbReference type="SAM" id="MobiDB-lite"/>
    </source>
</evidence>
<evidence type="ECO:0000313" key="2">
    <source>
        <dbReference type="EMBL" id="GAA4198244.1"/>
    </source>
</evidence>
<accession>A0ABP8B4Y0</accession>
<comment type="caution">
    <text evidence="2">The sequence shown here is derived from an EMBL/GenBank/DDBJ whole genome shotgun (WGS) entry which is preliminary data.</text>
</comment>
<sequence>MNAGTRLDRPRRQVAAPGRHVPLTGATIVTVDPRLGVPPEDDLPVRGGEIAALGPDQEGHFRETERAVRAQPAHHADHRVFQP</sequence>
<dbReference type="EMBL" id="BAABAQ010000009">
    <property type="protein sequence ID" value="GAA4198244.1"/>
    <property type="molecule type" value="Genomic_DNA"/>
</dbReference>
<keyword evidence="3" id="KW-1185">Reference proteome</keyword>